<dbReference type="EMBL" id="GL732549">
    <property type="protein sequence ID" value="EFX80002.1"/>
    <property type="molecule type" value="Genomic_DNA"/>
</dbReference>
<keyword evidence="3" id="KW-1185">Reference proteome</keyword>
<feature type="compositionally biased region" description="Polar residues" evidence="1">
    <location>
        <begin position="126"/>
        <end position="141"/>
    </location>
</feature>
<proteinExistence type="predicted"/>
<dbReference type="OrthoDB" id="6382316at2759"/>
<feature type="region of interest" description="Disordered" evidence="1">
    <location>
        <begin position="121"/>
        <end position="141"/>
    </location>
</feature>
<dbReference type="Proteomes" id="UP000000305">
    <property type="component" value="Unassembled WGS sequence"/>
</dbReference>
<name>E9GKI8_DAPPU</name>
<dbReference type="InParanoid" id="E9GKI8"/>
<organism evidence="2 3">
    <name type="scientific">Daphnia pulex</name>
    <name type="common">Water flea</name>
    <dbReference type="NCBI Taxonomy" id="6669"/>
    <lineage>
        <taxon>Eukaryota</taxon>
        <taxon>Metazoa</taxon>
        <taxon>Ecdysozoa</taxon>
        <taxon>Arthropoda</taxon>
        <taxon>Crustacea</taxon>
        <taxon>Branchiopoda</taxon>
        <taxon>Diplostraca</taxon>
        <taxon>Cladocera</taxon>
        <taxon>Anomopoda</taxon>
        <taxon>Daphniidae</taxon>
        <taxon>Daphnia</taxon>
    </lineage>
</organism>
<evidence type="ECO:0000313" key="2">
    <source>
        <dbReference type="EMBL" id="EFX80002.1"/>
    </source>
</evidence>
<dbReference type="KEGG" id="dpx:DAPPUDRAFT_319046"/>
<dbReference type="AlphaFoldDB" id="E9GKI8"/>
<protein>
    <submittedName>
        <fullName evidence="2">Uncharacterized protein</fullName>
    </submittedName>
</protein>
<reference evidence="2 3" key="1">
    <citation type="journal article" date="2011" name="Science">
        <title>The ecoresponsive genome of Daphnia pulex.</title>
        <authorList>
            <person name="Colbourne J.K."/>
            <person name="Pfrender M.E."/>
            <person name="Gilbert D."/>
            <person name="Thomas W.K."/>
            <person name="Tucker A."/>
            <person name="Oakley T.H."/>
            <person name="Tokishita S."/>
            <person name="Aerts A."/>
            <person name="Arnold G.J."/>
            <person name="Basu M.K."/>
            <person name="Bauer D.J."/>
            <person name="Caceres C.E."/>
            <person name="Carmel L."/>
            <person name="Casola C."/>
            <person name="Choi J.H."/>
            <person name="Detter J.C."/>
            <person name="Dong Q."/>
            <person name="Dusheyko S."/>
            <person name="Eads B.D."/>
            <person name="Frohlich T."/>
            <person name="Geiler-Samerotte K.A."/>
            <person name="Gerlach D."/>
            <person name="Hatcher P."/>
            <person name="Jogdeo S."/>
            <person name="Krijgsveld J."/>
            <person name="Kriventseva E.V."/>
            <person name="Kultz D."/>
            <person name="Laforsch C."/>
            <person name="Lindquist E."/>
            <person name="Lopez J."/>
            <person name="Manak J.R."/>
            <person name="Muller J."/>
            <person name="Pangilinan J."/>
            <person name="Patwardhan R.P."/>
            <person name="Pitluck S."/>
            <person name="Pritham E.J."/>
            <person name="Rechtsteiner A."/>
            <person name="Rho M."/>
            <person name="Rogozin I.B."/>
            <person name="Sakarya O."/>
            <person name="Salamov A."/>
            <person name="Schaack S."/>
            <person name="Shapiro H."/>
            <person name="Shiga Y."/>
            <person name="Skalitzky C."/>
            <person name="Smith Z."/>
            <person name="Souvorov A."/>
            <person name="Sung W."/>
            <person name="Tang Z."/>
            <person name="Tsuchiya D."/>
            <person name="Tu H."/>
            <person name="Vos H."/>
            <person name="Wang M."/>
            <person name="Wolf Y.I."/>
            <person name="Yamagata H."/>
            <person name="Yamada T."/>
            <person name="Ye Y."/>
            <person name="Shaw J.R."/>
            <person name="Andrews J."/>
            <person name="Crease T.J."/>
            <person name="Tang H."/>
            <person name="Lucas S.M."/>
            <person name="Robertson H.M."/>
            <person name="Bork P."/>
            <person name="Koonin E.V."/>
            <person name="Zdobnov E.M."/>
            <person name="Grigoriev I.V."/>
            <person name="Lynch M."/>
            <person name="Boore J.L."/>
        </authorList>
    </citation>
    <scope>NUCLEOTIDE SEQUENCE [LARGE SCALE GENOMIC DNA]</scope>
</reference>
<sequence>MPIQLDLLERMLDHQENCSNYELFCEKQFYGGNPTYTKNELKMPVEHKIISYLVYCTFIFSFKMEKDSLLFFFLNFVIQKIWDLESITIPRNFQAKSQKDKLKLSKKQETERLKLVWPSEGCELSSRPNRSTSTSKENDSMTTPKAIILNFSGNMIRKDVISKQTFDARLKRIFWKLFVKNDVIAERDNEILALKESNPDVIVKGLKDGLICLKSIIETAVSSPSRTVRVSTISQSPSSNQLTKLDEDCDTMI</sequence>
<dbReference type="HOGENOM" id="CLU_1099448_0_0_1"/>
<accession>E9GKI8</accession>
<evidence type="ECO:0000256" key="1">
    <source>
        <dbReference type="SAM" id="MobiDB-lite"/>
    </source>
</evidence>
<evidence type="ECO:0000313" key="3">
    <source>
        <dbReference type="Proteomes" id="UP000000305"/>
    </source>
</evidence>
<gene>
    <name evidence="2" type="ORF">DAPPUDRAFT_319046</name>
</gene>